<dbReference type="GO" id="GO:0032259">
    <property type="term" value="P:methylation"/>
    <property type="evidence" value="ECO:0007669"/>
    <property type="project" value="UniProtKB-KW"/>
</dbReference>
<dbReference type="KEGG" id="hprf:HLPR_19170"/>
<protein>
    <submittedName>
        <fullName evidence="2">Class I SAM-dependent methyltransferase</fullName>
    </submittedName>
</protein>
<dbReference type="CDD" id="cd02440">
    <property type="entry name" value="AdoMet_MTases"/>
    <property type="match status" value="1"/>
</dbReference>
<dbReference type="RefSeq" id="WP_338535213.1">
    <property type="nucleotide sequence ID" value="NZ_AP028654.1"/>
</dbReference>
<keyword evidence="3" id="KW-1185">Reference proteome</keyword>
<evidence type="ECO:0000313" key="3">
    <source>
        <dbReference type="Proteomes" id="UP001321786"/>
    </source>
</evidence>
<dbReference type="Gene3D" id="3.40.50.150">
    <property type="entry name" value="Vaccinia Virus protein VP39"/>
    <property type="match status" value="1"/>
</dbReference>
<dbReference type="SUPFAM" id="SSF53335">
    <property type="entry name" value="S-adenosyl-L-methionine-dependent methyltransferases"/>
    <property type="match status" value="1"/>
</dbReference>
<evidence type="ECO:0000313" key="2">
    <source>
        <dbReference type="EMBL" id="BEP29586.1"/>
    </source>
</evidence>
<evidence type="ECO:0000259" key="1">
    <source>
        <dbReference type="Pfam" id="PF08241"/>
    </source>
</evidence>
<dbReference type="Proteomes" id="UP001321786">
    <property type="component" value="Chromosome"/>
</dbReference>
<dbReference type="InterPro" id="IPR029063">
    <property type="entry name" value="SAM-dependent_MTases_sf"/>
</dbReference>
<feature type="domain" description="Methyltransferase type 11" evidence="1">
    <location>
        <begin position="37"/>
        <end position="130"/>
    </location>
</feature>
<dbReference type="PANTHER" id="PTHR45036:SF1">
    <property type="entry name" value="METHYLTRANSFERASE LIKE 7A"/>
    <property type="match status" value="1"/>
</dbReference>
<dbReference type="InterPro" id="IPR013216">
    <property type="entry name" value="Methyltransf_11"/>
</dbReference>
<proteinExistence type="predicted"/>
<dbReference type="Pfam" id="PF08241">
    <property type="entry name" value="Methyltransf_11"/>
    <property type="match status" value="1"/>
</dbReference>
<dbReference type="GO" id="GO:0008757">
    <property type="term" value="F:S-adenosylmethionine-dependent methyltransferase activity"/>
    <property type="evidence" value="ECO:0007669"/>
    <property type="project" value="InterPro"/>
</dbReference>
<accession>A0AAU9EQE1</accession>
<dbReference type="PANTHER" id="PTHR45036">
    <property type="entry name" value="METHYLTRANSFERASE LIKE 7B"/>
    <property type="match status" value="1"/>
</dbReference>
<keyword evidence="2" id="KW-0808">Transferase</keyword>
<organism evidence="2 3">
    <name type="scientific">Helicovermis profundi</name>
    <dbReference type="NCBI Taxonomy" id="3065157"/>
    <lineage>
        <taxon>Bacteria</taxon>
        <taxon>Bacillati</taxon>
        <taxon>Bacillota</taxon>
        <taxon>Clostridia</taxon>
        <taxon>Helicovermis</taxon>
    </lineage>
</organism>
<reference evidence="2 3" key="1">
    <citation type="submission" date="2023-08" db="EMBL/GenBank/DDBJ databases">
        <title>Helicovermis profunda gen. nov., sp. nov., a novel mesophilic, fermentative bacterium within the Bacillota from a deep-sea hydrothermal vent chimney.</title>
        <authorList>
            <person name="Miyazaki U."/>
            <person name="Mizutani D."/>
            <person name="Hashimoto Y."/>
            <person name="Tame A."/>
            <person name="Sawayama S."/>
            <person name="Miyazaki J."/>
            <person name="Takai K."/>
            <person name="Nakagawa S."/>
        </authorList>
    </citation>
    <scope>NUCLEOTIDE SEQUENCE [LARGE SCALE GENOMIC DNA]</scope>
    <source>
        <strain evidence="2 3">S502</strain>
    </source>
</reference>
<dbReference type="AlphaFoldDB" id="A0AAU9EQE1"/>
<keyword evidence="2" id="KW-0489">Methyltransferase</keyword>
<dbReference type="EMBL" id="AP028654">
    <property type="protein sequence ID" value="BEP29586.1"/>
    <property type="molecule type" value="Genomic_DNA"/>
</dbReference>
<name>A0AAU9EQE1_9FIRM</name>
<sequence>MSNFSTKIYDTFMEPFERKGIRETRKKHCARAYGNVLEVGPGTGVNIKYYDMNSISKLSFVDLKFNVDFINKIKENSKMFIFNNSVEDLPFESNSFDTIIITLVFCSVENPLKGLSEIRRVLKENGKIYFIEHVQSDKDSLKPILNFMTPLWKKVANGCHLNRDTLKTFKEADFEIVYYNRFLNGVFIEGEAIKNIIL</sequence>
<gene>
    <name evidence="2" type="ORF">HLPR_19170</name>
</gene>
<dbReference type="InterPro" id="IPR052356">
    <property type="entry name" value="Thiol_S-MT"/>
</dbReference>